<evidence type="ECO:0000313" key="4">
    <source>
        <dbReference type="Proteomes" id="UP001150531"/>
    </source>
</evidence>
<sequence length="141" mass="16364">MYYSPSKNGFFDSDLTGPLPDDVVEISIEEHFRLLEGQSQGQIISAGADGKPVLRPRPKLTFEQLSTIERFWRDRRLSDTDGIVARHRDELEDNHKSSLSLDEYVQLQAYRRALRNWPETGEFPLSEHRPQAPEWLLQQAQ</sequence>
<evidence type="ECO:0000259" key="2">
    <source>
        <dbReference type="Pfam" id="PF16778"/>
    </source>
</evidence>
<dbReference type="RefSeq" id="WP_273896395.1">
    <property type="nucleotide sequence ID" value="NZ_JAMDGS010000017.1"/>
</dbReference>
<dbReference type="InterPro" id="IPR031893">
    <property type="entry name" value="Phage_tail_APC"/>
</dbReference>
<evidence type="ECO:0000256" key="1">
    <source>
        <dbReference type="SAM" id="MobiDB-lite"/>
    </source>
</evidence>
<proteinExistence type="predicted"/>
<dbReference type="EMBL" id="JAMDGS010000017">
    <property type="protein sequence ID" value="MDD1128016.1"/>
    <property type="molecule type" value="Genomic_DNA"/>
</dbReference>
<accession>A0ABT5PVU3</accession>
<gene>
    <name evidence="3" type="ORF">M5G18_25750</name>
</gene>
<reference evidence="3" key="1">
    <citation type="submission" date="2022-05" db="EMBL/GenBank/DDBJ databases">
        <title>Novel Pseudomonas spp. Isolated from a Rainbow Trout Aquaculture Facility.</title>
        <authorList>
            <person name="Testerman T."/>
            <person name="Graf J."/>
        </authorList>
    </citation>
    <scope>NUCLEOTIDE SEQUENCE</scope>
    <source>
        <strain evidence="3">ID386</strain>
    </source>
</reference>
<feature type="region of interest" description="Disordered" evidence="1">
    <location>
        <begin position="122"/>
        <end position="141"/>
    </location>
</feature>
<keyword evidence="4" id="KW-1185">Reference proteome</keyword>
<protein>
    <submittedName>
        <fullName evidence="3">Phage tail assembly chaperone</fullName>
    </submittedName>
</protein>
<evidence type="ECO:0000313" key="3">
    <source>
        <dbReference type="EMBL" id="MDD1128016.1"/>
    </source>
</evidence>
<comment type="caution">
    <text evidence="3">The sequence shown here is derived from an EMBL/GenBank/DDBJ whole genome shotgun (WGS) entry which is preliminary data.</text>
</comment>
<name>A0ABT5PVU3_9PSED</name>
<feature type="domain" description="Phage tail assembly chaperone-like" evidence="2">
    <location>
        <begin position="69"/>
        <end position="134"/>
    </location>
</feature>
<dbReference type="Pfam" id="PF16778">
    <property type="entry name" value="Phage_tail_APC"/>
    <property type="match status" value="1"/>
</dbReference>
<organism evidence="3 4">
    <name type="scientific">Pseudomonas aphyarum</name>
    <dbReference type="NCBI Taxonomy" id="2942629"/>
    <lineage>
        <taxon>Bacteria</taxon>
        <taxon>Pseudomonadati</taxon>
        <taxon>Pseudomonadota</taxon>
        <taxon>Gammaproteobacteria</taxon>
        <taxon>Pseudomonadales</taxon>
        <taxon>Pseudomonadaceae</taxon>
        <taxon>Pseudomonas</taxon>
    </lineage>
</organism>
<dbReference type="Proteomes" id="UP001150531">
    <property type="component" value="Unassembled WGS sequence"/>
</dbReference>